<evidence type="ECO:0000313" key="21">
    <source>
        <dbReference type="Proteomes" id="UP001432027"/>
    </source>
</evidence>
<dbReference type="GO" id="GO:0046872">
    <property type="term" value="F:metal ion binding"/>
    <property type="evidence" value="ECO:0007669"/>
    <property type="project" value="UniProtKB-KW"/>
</dbReference>
<evidence type="ECO:0000256" key="9">
    <source>
        <dbReference type="ARBA" id="ARBA00022692"/>
    </source>
</evidence>
<keyword evidence="11" id="KW-0256">Endoplasmic reticulum</keyword>
<evidence type="ECO:0000256" key="10">
    <source>
        <dbReference type="ARBA" id="ARBA00022723"/>
    </source>
</evidence>
<evidence type="ECO:0000256" key="1">
    <source>
        <dbReference type="ARBA" id="ARBA00004323"/>
    </source>
</evidence>
<evidence type="ECO:0000256" key="18">
    <source>
        <dbReference type="ARBA" id="ARBA00042865"/>
    </source>
</evidence>
<evidence type="ECO:0000256" key="17">
    <source>
        <dbReference type="ARBA" id="ARBA00023180"/>
    </source>
</evidence>
<proteinExistence type="inferred from homology"/>
<keyword evidence="10" id="KW-0479">Metal-binding</keyword>
<comment type="similarity">
    <text evidence="5">Belongs to the glycosyltransferase 14 family. XylT subfamily.</text>
</comment>
<evidence type="ECO:0000313" key="20">
    <source>
        <dbReference type="EMBL" id="GMS80921.1"/>
    </source>
</evidence>
<feature type="non-terminal residue" evidence="20">
    <location>
        <position position="278"/>
    </location>
</feature>
<dbReference type="PANTHER" id="PTHR46025">
    <property type="entry name" value="XYLOSYLTRANSFERASE OXT"/>
    <property type="match status" value="1"/>
</dbReference>
<dbReference type="AlphaFoldDB" id="A0AAV5SC56"/>
<evidence type="ECO:0000256" key="6">
    <source>
        <dbReference type="ARBA" id="ARBA00011972"/>
    </source>
</evidence>
<reference evidence="20" key="1">
    <citation type="submission" date="2023-10" db="EMBL/GenBank/DDBJ databases">
        <title>Genome assembly of Pristionchus species.</title>
        <authorList>
            <person name="Yoshida K."/>
            <person name="Sommer R.J."/>
        </authorList>
    </citation>
    <scope>NUCLEOTIDE SEQUENCE</scope>
    <source>
        <strain evidence="20">RS0144</strain>
    </source>
</reference>
<accession>A0AAV5SC56</accession>
<keyword evidence="12" id="KW-0735">Signal-anchor</keyword>
<evidence type="ECO:0000256" key="2">
    <source>
        <dbReference type="ARBA" id="ARBA00004648"/>
    </source>
</evidence>
<evidence type="ECO:0000256" key="19">
    <source>
        <dbReference type="ARBA" id="ARBA00047847"/>
    </source>
</evidence>
<evidence type="ECO:0000256" key="14">
    <source>
        <dbReference type="ARBA" id="ARBA00023034"/>
    </source>
</evidence>
<keyword evidence="17" id="KW-0325">Glycoprotein</keyword>
<dbReference type="GO" id="GO:0000139">
    <property type="term" value="C:Golgi membrane"/>
    <property type="evidence" value="ECO:0007669"/>
    <property type="project" value="UniProtKB-SubCell"/>
</dbReference>
<dbReference type="InterPro" id="IPR043538">
    <property type="entry name" value="XYLT"/>
</dbReference>
<keyword evidence="21" id="KW-1185">Reference proteome</keyword>
<dbReference type="Pfam" id="PF02485">
    <property type="entry name" value="Branch"/>
    <property type="match status" value="1"/>
</dbReference>
<keyword evidence="14" id="KW-0333">Golgi apparatus</keyword>
<evidence type="ECO:0000256" key="3">
    <source>
        <dbReference type="ARBA" id="ARBA00004840"/>
    </source>
</evidence>
<evidence type="ECO:0000256" key="8">
    <source>
        <dbReference type="ARBA" id="ARBA00022679"/>
    </source>
</evidence>
<evidence type="ECO:0000256" key="5">
    <source>
        <dbReference type="ARBA" id="ARBA00010195"/>
    </source>
</evidence>
<keyword evidence="8" id="KW-0808">Transferase</keyword>
<keyword evidence="9" id="KW-0812">Transmembrane</keyword>
<dbReference type="GO" id="GO:0050650">
    <property type="term" value="P:chondroitin sulfate proteoglycan biosynthetic process"/>
    <property type="evidence" value="ECO:0007669"/>
    <property type="project" value="TreeGrafter"/>
</dbReference>
<name>A0AAV5SC56_9BILA</name>
<dbReference type="PANTHER" id="PTHR46025:SF3">
    <property type="entry name" value="XYLOSYLTRANSFERASE OXT"/>
    <property type="match status" value="1"/>
</dbReference>
<comment type="pathway">
    <text evidence="3">Glycan metabolism; chondroitin sulfate biosynthesis.</text>
</comment>
<evidence type="ECO:0000256" key="4">
    <source>
        <dbReference type="ARBA" id="ARBA00005093"/>
    </source>
</evidence>
<comment type="pathway">
    <text evidence="4">Glycan metabolism; heparan sulfate biosynthesis.</text>
</comment>
<gene>
    <name evidence="20" type="ORF">PENTCL1PPCAC_3096</name>
</gene>
<comment type="subcellular location">
    <subcellularLocation>
        <location evidence="2">Endoplasmic reticulum membrane</location>
        <topology evidence="2">Single-pass type II membrane protein</topology>
    </subcellularLocation>
    <subcellularLocation>
        <location evidence="1">Golgi apparatus membrane</location>
        <topology evidence="1">Single-pass type II membrane protein</topology>
    </subcellularLocation>
</comment>
<dbReference type="GO" id="GO:0005789">
    <property type="term" value="C:endoplasmic reticulum membrane"/>
    <property type="evidence" value="ECO:0007669"/>
    <property type="project" value="UniProtKB-SubCell"/>
</dbReference>
<protein>
    <recommendedName>
        <fullName evidence="6">protein xylosyltransferase</fullName>
        <ecNumber evidence="6">2.4.2.26</ecNumber>
    </recommendedName>
    <alternativeName>
        <fullName evidence="18">Peptide O-xylosyltransferase</fullName>
    </alternativeName>
</protein>
<comment type="caution">
    <text evidence="20">The sequence shown here is derived from an EMBL/GenBank/DDBJ whole genome shotgun (WGS) entry which is preliminary data.</text>
</comment>
<dbReference type="GO" id="GO:0015012">
    <property type="term" value="P:heparan sulfate proteoglycan biosynthetic process"/>
    <property type="evidence" value="ECO:0007669"/>
    <property type="project" value="TreeGrafter"/>
</dbReference>
<sequence>MQHSLLPKWEGEVWRVRKHRSIQNGIERTNHLACPEYVEAEHDREYDVRILFLLQLNGRNVMQVRQMLRSIYSPKHHYYIHVDSRLQYMLSEAHRLSSILPNVRVATTPRSTIWGGASLLPMVTDAIDATLDLEWDYLINMSERDELILSIKELEAQLDSRRGHSFLAYHGHSTVKFLERQGVDFVFMECENRMWKIARRPSFPPNVALTGGSDWVVLHRSLAQYSAASDELLSKLRRLFSNMLLPVESFFHSLAINSHYCNKVVGGNLRITSWGKQQ</sequence>
<evidence type="ECO:0000256" key="7">
    <source>
        <dbReference type="ARBA" id="ARBA00022676"/>
    </source>
</evidence>
<dbReference type="EC" id="2.4.2.26" evidence="6"/>
<dbReference type="GO" id="GO:0030158">
    <property type="term" value="F:protein xylosyltransferase activity"/>
    <property type="evidence" value="ECO:0007669"/>
    <property type="project" value="UniProtKB-EC"/>
</dbReference>
<organism evidence="20 21">
    <name type="scientific">Pristionchus entomophagus</name>
    <dbReference type="NCBI Taxonomy" id="358040"/>
    <lineage>
        <taxon>Eukaryota</taxon>
        <taxon>Metazoa</taxon>
        <taxon>Ecdysozoa</taxon>
        <taxon>Nematoda</taxon>
        <taxon>Chromadorea</taxon>
        <taxon>Rhabditida</taxon>
        <taxon>Rhabditina</taxon>
        <taxon>Diplogasteromorpha</taxon>
        <taxon>Diplogasteroidea</taxon>
        <taxon>Neodiplogasteridae</taxon>
        <taxon>Pristionchus</taxon>
    </lineage>
</organism>
<keyword evidence="16" id="KW-1015">Disulfide bond</keyword>
<dbReference type="EMBL" id="BTSX01000001">
    <property type="protein sequence ID" value="GMS80921.1"/>
    <property type="molecule type" value="Genomic_DNA"/>
</dbReference>
<dbReference type="InterPro" id="IPR003406">
    <property type="entry name" value="Glyco_trans_14"/>
</dbReference>
<comment type="catalytic activity">
    <reaction evidence="19">
        <text>UDP-alpha-D-xylose + L-seryl-[protein] = 3-O-(beta-D-xylosyl)-L-seryl-[protein] + UDP + H(+)</text>
        <dbReference type="Rhea" id="RHEA:50192"/>
        <dbReference type="Rhea" id="RHEA-COMP:9863"/>
        <dbReference type="Rhea" id="RHEA-COMP:12567"/>
        <dbReference type="ChEBI" id="CHEBI:15378"/>
        <dbReference type="ChEBI" id="CHEBI:29999"/>
        <dbReference type="ChEBI" id="CHEBI:57632"/>
        <dbReference type="ChEBI" id="CHEBI:58223"/>
        <dbReference type="ChEBI" id="CHEBI:132085"/>
        <dbReference type="EC" id="2.4.2.26"/>
    </reaction>
</comment>
<evidence type="ECO:0000256" key="13">
    <source>
        <dbReference type="ARBA" id="ARBA00022989"/>
    </source>
</evidence>
<evidence type="ECO:0000256" key="12">
    <source>
        <dbReference type="ARBA" id="ARBA00022968"/>
    </source>
</evidence>
<evidence type="ECO:0000256" key="16">
    <source>
        <dbReference type="ARBA" id="ARBA00023157"/>
    </source>
</evidence>
<evidence type="ECO:0000256" key="15">
    <source>
        <dbReference type="ARBA" id="ARBA00023136"/>
    </source>
</evidence>
<keyword evidence="7" id="KW-0328">Glycosyltransferase</keyword>
<dbReference type="Proteomes" id="UP001432027">
    <property type="component" value="Unassembled WGS sequence"/>
</dbReference>
<keyword evidence="15" id="KW-0472">Membrane</keyword>
<keyword evidence="13" id="KW-1133">Transmembrane helix</keyword>
<evidence type="ECO:0000256" key="11">
    <source>
        <dbReference type="ARBA" id="ARBA00022824"/>
    </source>
</evidence>